<dbReference type="AlphaFoldDB" id="A0AAD3HLP4"/>
<feature type="compositionally biased region" description="Polar residues" evidence="1">
    <location>
        <begin position="131"/>
        <end position="145"/>
    </location>
</feature>
<name>A0AAD3HLP4_9CHLO</name>
<protein>
    <submittedName>
        <fullName evidence="2">Uncharacterized protein</fullName>
    </submittedName>
</protein>
<evidence type="ECO:0000313" key="2">
    <source>
        <dbReference type="EMBL" id="GFR45322.1"/>
    </source>
</evidence>
<evidence type="ECO:0000256" key="1">
    <source>
        <dbReference type="SAM" id="MobiDB-lite"/>
    </source>
</evidence>
<accession>A0AAD3HLP4</accession>
<proteinExistence type="predicted"/>
<gene>
    <name evidence="2" type="ORF">Agub_g6689</name>
</gene>
<comment type="caution">
    <text evidence="2">The sequence shown here is derived from an EMBL/GenBank/DDBJ whole genome shotgun (WGS) entry which is preliminary data.</text>
</comment>
<sequence length="169" mass="18510">MENVQNALVQLRRLGCAKGEADAFGKELLAAKQLLDIAIASPEDADWLLALLISNCDTSIIHTITKSTENQGNADFNSHAKILRFLEACLRKNGEWKRKLGLLNCGQQPQQPQQSQQPAADGQHERVQGTAPATTSFSGNDLTQTSSEFPSSLAVKFVDDVHTYMDRVT</sequence>
<feature type="non-terminal residue" evidence="2">
    <location>
        <position position="169"/>
    </location>
</feature>
<evidence type="ECO:0000313" key="3">
    <source>
        <dbReference type="Proteomes" id="UP001054857"/>
    </source>
</evidence>
<dbReference type="EMBL" id="BMAR01000009">
    <property type="protein sequence ID" value="GFR45322.1"/>
    <property type="molecule type" value="Genomic_DNA"/>
</dbReference>
<organism evidence="2 3">
    <name type="scientific">Astrephomene gubernaculifera</name>
    <dbReference type="NCBI Taxonomy" id="47775"/>
    <lineage>
        <taxon>Eukaryota</taxon>
        <taxon>Viridiplantae</taxon>
        <taxon>Chlorophyta</taxon>
        <taxon>core chlorophytes</taxon>
        <taxon>Chlorophyceae</taxon>
        <taxon>CS clade</taxon>
        <taxon>Chlamydomonadales</taxon>
        <taxon>Astrephomenaceae</taxon>
        <taxon>Astrephomene</taxon>
    </lineage>
</organism>
<feature type="compositionally biased region" description="Low complexity" evidence="1">
    <location>
        <begin position="107"/>
        <end position="118"/>
    </location>
</feature>
<reference evidence="2 3" key="1">
    <citation type="journal article" date="2021" name="Sci. Rep.">
        <title>Genome sequencing of the multicellular alga Astrephomene provides insights into convergent evolution of germ-soma differentiation.</title>
        <authorList>
            <person name="Yamashita S."/>
            <person name="Yamamoto K."/>
            <person name="Matsuzaki R."/>
            <person name="Suzuki S."/>
            <person name="Yamaguchi H."/>
            <person name="Hirooka S."/>
            <person name="Minakuchi Y."/>
            <person name="Miyagishima S."/>
            <person name="Kawachi M."/>
            <person name="Toyoda A."/>
            <person name="Nozaki H."/>
        </authorList>
    </citation>
    <scope>NUCLEOTIDE SEQUENCE [LARGE SCALE GENOMIC DNA]</scope>
    <source>
        <strain evidence="2 3">NIES-4017</strain>
    </source>
</reference>
<keyword evidence="3" id="KW-1185">Reference proteome</keyword>
<feature type="region of interest" description="Disordered" evidence="1">
    <location>
        <begin position="107"/>
        <end position="145"/>
    </location>
</feature>
<dbReference type="Proteomes" id="UP001054857">
    <property type="component" value="Unassembled WGS sequence"/>
</dbReference>